<name>A0A9N7R1C0_STRHE</name>
<accession>A0A9N7R1C0</accession>
<dbReference type="OrthoDB" id="1542109at2759"/>
<protein>
    <recommendedName>
        <fullName evidence="1">DUF4283 domain-containing protein</fullName>
    </recommendedName>
</protein>
<proteinExistence type="predicted"/>
<dbReference type="InterPro" id="IPR040256">
    <property type="entry name" value="At4g02000-like"/>
</dbReference>
<organism evidence="2 3">
    <name type="scientific">Striga hermonthica</name>
    <name type="common">Purple witchweed</name>
    <name type="synonym">Buchnera hermonthica</name>
    <dbReference type="NCBI Taxonomy" id="68872"/>
    <lineage>
        <taxon>Eukaryota</taxon>
        <taxon>Viridiplantae</taxon>
        <taxon>Streptophyta</taxon>
        <taxon>Embryophyta</taxon>
        <taxon>Tracheophyta</taxon>
        <taxon>Spermatophyta</taxon>
        <taxon>Magnoliopsida</taxon>
        <taxon>eudicotyledons</taxon>
        <taxon>Gunneridae</taxon>
        <taxon>Pentapetalae</taxon>
        <taxon>asterids</taxon>
        <taxon>lamiids</taxon>
        <taxon>Lamiales</taxon>
        <taxon>Orobanchaceae</taxon>
        <taxon>Buchnereae</taxon>
        <taxon>Striga</taxon>
    </lineage>
</organism>
<dbReference type="AlphaFoldDB" id="A0A9N7R1C0"/>
<reference evidence="2" key="1">
    <citation type="submission" date="2019-12" db="EMBL/GenBank/DDBJ databases">
        <authorList>
            <person name="Scholes J."/>
        </authorList>
    </citation>
    <scope>NUCLEOTIDE SEQUENCE</scope>
</reference>
<evidence type="ECO:0000313" key="3">
    <source>
        <dbReference type="Proteomes" id="UP001153555"/>
    </source>
</evidence>
<sequence length="193" mass="21726">MADNLVNQLQSFMQSEREEGGISIIDDDTSAGIQECSQSLFGRIYGEKRVNFTSMRNTLQTVWQTQKPVTARALGHNHFKFIFQTEEDKKRVLTSTWSFDVQYLLLKEWNPTEEVEEIESNPPKGREVRLVSSETEAKNQALTQGNKSAEIGKCGSESHVAVSLGIVVTNNMDSRKEQAVDLMCLDNLVQVPV</sequence>
<comment type="caution">
    <text evidence="2">The sequence shown here is derived from an EMBL/GenBank/DDBJ whole genome shotgun (WGS) entry which is preliminary data.</text>
</comment>
<dbReference type="Pfam" id="PF14111">
    <property type="entry name" value="DUF4283"/>
    <property type="match status" value="1"/>
</dbReference>
<feature type="domain" description="DUF4283" evidence="1">
    <location>
        <begin position="34"/>
        <end position="116"/>
    </location>
</feature>
<dbReference type="PANTHER" id="PTHR31286:SF180">
    <property type="entry name" value="OS10G0362600 PROTEIN"/>
    <property type="match status" value="1"/>
</dbReference>
<dbReference type="Proteomes" id="UP001153555">
    <property type="component" value="Unassembled WGS sequence"/>
</dbReference>
<keyword evidence="3" id="KW-1185">Reference proteome</keyword>
<evidence type="ECO:0000259" key="1">
    <source>
        <dbReference type="Pfam" id="PF14111"/>
    </source>
</evidence>
<gene>
    <name evidence="2" type="ORF">SHERM_09423</name>
</gene>
<dbReference type="InterPro" id="IPR025558">
    <property type="entry name" value="DUF4283"/>
</dbReference>
<dbReference type="PANTHER" id="PTHR31286">
    <property type="entry name" value="GLYCINE-RICH CELL WALL STRUCTURAL PROTEIN 1.8-LIKE"/>
    <property type="match status" value="1"/>
</dbReference>
<dbReference type="EMBL" id="CACSLK010000984">
    <property type="protein sequence ID" value="CAA0806534.1"/>
    <property type="molecule type" value="Genomic_DNA"/>
</dbReference>
<evidence type="ECO:0000313" key="2">
    <source>
        <dbReference type="EMBL" id="CAA0806534.1"/>
    </source>
</evidence>